<comment type="similarity">
    <text evidence="1">Belongs to the UPF0065 (bug) family.</text>
</comment>
<dbReference type="PANTHER" id="PTHR42928:SF5">
    <property type="entry name" value="BLR1237 PROTEIN"/>
    <property type="match status" value="1"/>
</dbReference>
<dbReference type="Proteomes" id="UP001595420">
    <property type="component" value="Unassembled WGS sequence"/>
</dbReference>
<dbReference type="EMBL" id="JBHRSB010000003">
    <property type="protein sequence ID" value="MFC3000943.1"/>
    <property type="molecule type" value="Genomic_DNA"/>
</dbReference>
<organism evidence="2 3">
    <name type="scientific">Falsiroseomonas tokyonensis</name>
    <dbReference type="NCBI Taxonomy" id="430521"/>
    <lineage>
        <taxon>Bacteria</taxon>
        <taxon>Pseudomonadati</taxon>
        <taxon>Pseudomonadota</taxon>
        <taxon>Alphaproteobacteria</taxon>
        <taxon>Acetobacterales</taxon>
        <taxon>Roseomonadaceae</taxon>
        <taxon>Falsiroseomonas</taxon>
    </lineage>
</organism>
<dbReference type="PIRSF" id="PIRSF017082">
    <property type="entry name" value="YflP"/>
    <property type="match status" value="1"/>
</dbReference>
<comment type="caution">
    <text evidence="2">The sequence shown here is derived from an EMBL/GenBank/DDBJ whole genome shotgun (WGS) entry which is preliminary data.</text>
</comment>
<proteinExistence type="inferred from homology"/>
<dbReference type="PANTHER" id="PTHR42928">
    <property type="entry name" value="TRICARBOXYLATE-BINDING PROTEIN"/>
    <property type="match status" value="1"/>
</dbReference>
<evidence type="ECO:0000313" key="3">
    <source>
        <dbReference type="Proteomes" id="UP001595420"/>
    </source>
</evidence>
<dbReference type="InterPro" id="IPR005064">
    <property type="entry name" value="BUG"/>
</dbReference>
<dbReference type="SUPFAM" id="SSF53850">
    <property type="entry name" value="Periplasmic binding protein-like II"/>
    <property type="match status" value="1"/>
</dbReference>
<protein>
    <submittedName>
        <fullName evidence="2">Bug family tripartite tricarboxylate transporter substrate binding protein</fullName>
    </submittedName>
</protein>
<evidence type="ECO:0000313" key="2">
    <source>
        <dbReference type="EMBL" id="MFC3000943.1"/>
    </source>
</evidence>
<dbReference type="Gene3D" id="3.40.190.10">
    <property type="entry name" value="Periplasmic binding protein-like II"/>
    <property type="match status" value="1"/>
</dbReference>
<dbReference type="Pfam" id="PF03401">
    <property type="entry name" value="TctC"/>
    <property type="match status" value="1"/>
</dbReference>
<dbReference type="InterPro" id="IPR042100">
    <property type="entry name" value="Bug_dom1"/>
</dbReference>
<evidence type="ECO:0000256" key="1">
    <source>
        <dbReference type="ARBA" id="ARBA00006987"/>
    </source>
</evidence>
<gene>
    <name evidence="2" type="ORF">ACFOD3_13655</name>
</gene>
<keyword evidence="3" id="KW-1185">Reference proteome</keyword>
<accession>A0ABV7BWJ5</accession>
<reference evidence="3" key="1">
    <citation type="journal article" date="2019" name="Int. J. Syst. Evol. Microbiol.">
        <title>The Global Catalogue of Microorganisms (GCM) 10K type strain sequencing project: providing services to taxonomists for standard genome sequencing and annotation.</title>
        <authorList>
            <consortium name="The Broad Institute Genomics Platform"/>
            <consortium name="The Broad Institute Genome Sequencing Center for Infectious Disease"/>
            <person name="Wu L."/>
            <person name="Ma J."/>
        </authorList>
    </citation>
    <scope>NUCLEOTIDE SEQUENCE [LARGE SCALE GENOMIC DNA]</scope>
    <source>
        <strain evidence="3">CGMCC 1.16855</strain>
    </source>
</reference>
<sequence length="288" mass="30586">MQVLVGFPAGGGADLIARAIQTQLGAALGQQIVVRNVTGAGGTIAGQQVVTGNTDGHLAILAPLGAGGVFLPHVRTIPYDLEALRPVCGVYDGPGTLMVAPDSPIRSVHDLISMARERPGALNYGSPGPGSPAHVVMAGFTRAVGIEMEHVPFRGSADIALAMRAGQVQVFTDAFNIGSQLDLRPLAVFRREPLPLAPELPLIREFGYDFEFSIHGGIFVPRGVPEPVFARWQAACRTAVEAPETRDAFRRMAVLPMFMEGAAYAEKLRRDHQAVGEIVRAAGVPRQD</sequence>
<dbReference type="Gene3D" id="3.40.190.150">
    <property type="entry name" value="Bordetella uptake gene, domain 1"/>
    <property type="match status" value="1"/>
</dbReference>
<dbReference type="CDD" id="cd07012">
    <property type="entry name" value="PBP2_Bug_TTT"/>
    <property type="match status" value="1"/>
</dbReference>
<name>A0ABV7BWJ5_9PROT</name>